<evidence type="ECO:0000256" key="4">
    <source>
        <dbReference type="ARBA" id="ARBA00022801"/>
    </source>
</evidence>
<keyword evidence="8" id="KW-0964">Secreted</keyword>
<dbReference type="GO" id="GO:0046872">
    <property type="term" value="F:metal ion binding"/>
    <property type="evidence" value="ECO:0007669"/>
    <property type="project" value="UniProtKB-UniRule"/>
</dbReference>
<evidence type="ECO:0000256" key="9">
    <source>
        <dbReference type="SAM" id="MobiDB-lite"/>
    </source>
</evidence>
<evidence type="ECO:0000256" key="3">
    <source>
        <dbReference type="ARBA" id="ARBA00022723"/>
    </source>
</evidence>
<dbReference type="GO" id="GO:0004222">
    <property type="term" value="F:metalloendopeptidase activity"/>
    <property type="evidence" value="ECO:0007669"/>
    <property type="project" value="UniProtKB-UniRule"/>
</dbReference>
<protein>
    <recommendedName>
        <fullName evidence="8">Neutral metalloproteinase</fullName>
        <ecNumber evidence="8">3.4.24.-</ecNumber>
    </recommendedName>
</protein>
<proteinExistence type="inferred from homology"/>
<dbReference type="InterPro" id="IPR013856">
    <property type="entry name" value="Peptidase_M4_domain"/>
</dbReference>
<comment type="caution">
    <text evidence="12">The sequence shown here is derived from an EMBL/GenBank/DDBJ whole genome shotgun (WGS) entry which is preliminary data.</text>
</comment>
<feature type="active site" description="Proton donor" evidence="7">
    <location>
        <position position="267"/>
    </location>
</feature>
<dbReference type="PANTHER" id="PTHR43579:SF1">
    <property type="entry name" value="NEUTRAL METALLOPROTEINASE"/>
    <property type="match status" value="1"/>
</dbReference>
<evidence type="ECO:0000259" key="10">
    <source>
        <dbReference type="Pfam" id="PF01447"/>
    </source>
</evidence>
<sequence>MSDPKISACGFMPPHVLERVAAQGSVRLRRCAQQTLEADHWFRQRGAPAPQRDAARAVVGRPDRRIHSAENEQTLPGRLVRDEGQPTSGDPAVDEAYEWLGATYRFYWEVFERDSIDDKGMPLIGTVHYARDYDNAFWNGSQMVFGDGDGELFRRFTAAPEVIAHELTHGVIERDVGLIYADQAGALNESLADVFGVLVKQYHAGQSPQAADWLIGANLLTDQVQGQALRSMKAPGTAYDDPVLGRDPQPSHMRDFVDTQADNGGVHINSGIPNRAFYLAAVALESPAWEIVGPVWYAAMRDAALSREADFAAFAALTLDHAERLHGPESRERRAVDEAWREVGVVS</sequence>
<keyword evidence="6 8" id="KW-0482">Metalloprotease</keyword>
<evidence type="ECO:0000256" key="8">
    <source>
        <dbReference type="RuleBase" id="RU366073"/>
    </source>
</evidence>
<keyword evidence="2 8" id="KW-0645">Protease</keyword>
<feature type="domain" description="Peptidase M4" evidence="10">
    <location>
        <begin position="74"/>
        <end position="173"/>
    </location>
</feature>
<dbReference type="InterPro" id="IPR027268">
    <property type="entry name" value="Peptidase_M4/M1_CTD_sf"/>
</dbReference>
<feature type="domain" description="Peptidase M4 C-terminal" evidence="11">
    <location>
        <begin position="177"/>
        <end position="345"/>
    </location>
</feature>
<dbReference type="InterPro" id="IPR001570">
    <property type="entry name" value="Peptidase_M4_C_domain"/>
</dbReference>
<keyword evidence="13" id="KW-1185">Reference proteome</keyword>
<dbReference type="InterPro" id="IPR052759">
    <property type="entry name" value="Metalloprotease_M4"/>
</dbReference>
<feature type="compositionally biased region" description="Basic and acidic residues" evidence="9">
    <location>
        <begin position="61"/>
        <end position="70"/>
    </location>
</feature>
<dbReference type="RefSeq" id="WP_075368993.1">
    <property type="nucleotide sequence ID" value="NZ_MSDQ01000020.1"/>
</dbReference>
<feature type="active site" evidence="7">
    <location>
        <position position="166"/>
    </location>
</feature>
<dbReference type="Pfam" id="PF02868">
    <property type="entry name" value="Peptidase_M4_C"/>
    <property type="match status" value="1"/>
</dbReference>
<evidence type="ECO:0000256" key="7">
    <source>
        <dbReference type="PIRSR" id="PIRSR623612-1"/>
    </source>
</evidence>
<dbReference type="PANTHER" id="PTHR43579">
    <property type="match status" value="1"/>
</dbReference>
<accession>A0A1Q8TD61</accession>
<evidence type="ECO:0000313" key="12">
    <source>
        <dbReference type="EMBL" id="OLO11615.1"/>
    </source>
</evidence>
<gene>
    <name evidence="12" type="ORF">BTW10_08245</name>
</gene>
<evidence type="ECO:0000256" key="2">
    <source>
        <dbReference type="ARBA" id="ARBA00022670"/>
    </source>
</evidence>
<comment type="cofactor">
    <cofactor evidence="8">
        <name>Zn(2+)</name>
        <dbReference type="ChEBI" id="CHEBI:29105"/>
    </cofactor>
</comment>
<dbReference type="Pfam" id="PF01447">
    <property type="entry name" value="Peptidase_M4"/>
    <property type="match status" value="1"/>
</dbReference>
<dbReference type="Proteomes" id="UP000186806">
    <property type="component" value="Unassembled WGS sequence"/>
</dbReference>
<keyword evidence="5 8" id="KW-0862">Zinc</keyword>
<dbReference type="PRINTS" id="PR00730">
    <property type="entry name" value="THERMOLYSIN"/>
</dbReference>
<dbReference type="Gene3D" id="3.10.170.10">
    <property type="match status" value="1"/>
</dbReference>
<reference evidence="12 13" key="1">
    <citation type="submission" date="2016-12" db="EMBL/GenBank/DDBJ databases">
        <title>Draft genome sequences of strains Salinicola socius SMB35, Salinicola sp. MH3R3-1 and Chromohalobacter sp. SMB17 from the Verkhnekamsk potash mining region of Russia.</title>
        <authorList>
            <person name="Mavrodi D.V."/>
            <person name="Olsson B.E."/>
            <person name="Korsakova E.S."/>
            <person name="Pyankova A."/>
            <person name="Mavrodi O.V."/>
            <person name="Plotnikova E.G."/>
        </authorList>
    </citation>
    <scope>NUCLEOTIDE SEQUENCE [LARGE SCALE GENOMIC DNA]</scope>
    <source>
        <strain evidence="12 13">SMB17</strain>
    </source>
</reference>
<dbReference type="Gene3D" id="1.10.390.10">
    <property type="entry name" value="Neutral Protease Domain 2"/>
    <property type="match status" value="1"/>
</dbReference>
<dbReference type="GO" id="GO:0006508">
    <property type="term" value="P:proteolysis"/>
    <property type="evidence" value="ECO:0007669"/>
    <property type="project" value="UniProtKB-KW"/>
</dbReference>
<comment type="similarity">
    <text evidence="1 8">Belongs to the peptidase M4 family.</text>
</comment>
<evidence type="ECO:0000259" key="11">
    <source>
        <dbReference type="Pfam" id="PF02868"/>
    </source>
</evidence>
<evidence type="ECO:0000313" key="13">
    <source>
        <dbReference type="Proteomes" id="UP000186806"/>
    </source>
</evidence>
<feature type="region of interest" description="Disordered" evidence="9">
    <location>
        <begin position="61"/>
        <end position="92"/>
    </location>
</feature>
<dbReference type="GO" id="GO:0005576">
    <property type="term" value="C:extracellular region"/>
    <property type="evidence" value="ECO:0007669"/>
    <property type="project" value="UniProtKB-SubCell"/>
</dbReference>
<comment type="function">
    <text evidence="8">Extracellular zinc metalloprotease.</text>
</comment>
<keyword evidence="3" id="KW-0479">Metal-binding</keyword>
<name>A0A1Q8TD61_9GAMM</name>
<dbReference type="CDD" id="cd09597">
    <property type="entry name" value="M4_TLP"/>
    <property type="match status" value="1"/>
</dbReference>
<evidence type="ECO:0000256" key="5">
    <source>
        <dbReference type="ARBA" id="ARBA00022833"/>
    </source>
</evidence>
<dbReference type="InterPro" id="IPR023612">
    <property type="entry name" value="Peptidase_M4"/>
</dbReference>
<dbReference type="SUPFAM" id="SSF55486">
    <property type="entry name" value="Metalloproteases ('zincins'), catalytic domain"/>
    <property type="match status" value="1"/>
</dbReference>
<keyword evidence="4 8" id="KW-0378">Hydrolase</keyword>
<dbReference type="EC" id="3.4.24.-" evidence="8"/>
<dbReference type="EMBL" id="MSDQ01000020">
    <property type="protein sequence ID" value="OLO11615.1"/>
    <property type="molecule type" value="Genomic_DNA"/>
</dbReference>
<organism evidence="12 13">
    <name type="scientific">Chromohalobacter japonicus</name>
    <dbReference type="NCBI Taxonomy" id="223900"/>
    <lineage>
        <taxon>Bacteria</taxon>
        <taxon>Pseudomonadati</taxon>
        <taxon>Pseudomonadota</taxon>
        <taxon>Gammaproteobacteria</taxon>
        <taxon>Oceanospirillales</taxon>
        <taxon>Halomonadaceae</taxon>
        <taxon>Chromohalobacter</taxon>
    </lineage>
</organism>
<dbReference type="STRING" id="223900.GCA_000821045_01606"/>
<comment type="subcellular location">
    <subcellularLocation>
        <location evidence="8">Secreted</location>
    </subcellularLocation>
</comment>
<dbReference type="AlphaFoldDB" id="A0A1Q8TD61"/>
<evidence type="ECO:0000256" key="6">
    <source>
        <dbReference type="ARBA" id="ARBA00023049"/>
    </source>
</evidence>
<evidence type="ECO:0000256" key="1">
    <source>
        <dbReference type="ARBA" id="ARBA00009388"/>
    </source>
</evidence>